<organism evidence="2 3">
    <name type="scientific">Trichoplax adhaerens</name>
    <name type="common">Trichoplax reptans</name>
    <dbReference type="NCBI Taxonomy" id="10228"/>
    <lineage>
        <taxon>Eukaryota</taxon>
        <taxon>Metazoa</taxon>
        <taxon>Placozoa</taxon>
        <taxon>Uniplacotomia</taxon>
        <taxon>Trichoplacea</taxon>
        <taxon>Trichoplacidae</taxon>
        <taxon>Trichoplax</taxon>
    </lineage>
</organism>
<dbReference type="Pfam" id="PF13881">
    <property type="entry name" value="Rad60-SLD_2"/>
    <property type="match status" value="1"/>
</dbReference>
<sequence length="104" mass="11864">QINLKLILVTGKTHEFLFLPETAAGDITQHVFNNWPPEWEDEAVDNSSKLRLIYQGRFLQNESILSSMRLPAGKTTVMHLVARENIPEPSSQGINPILTCYSRW</sequence>
<dbReference type="PhylomeDB" id="B3RYI7"/>
<dbReference type="Gene3D" id="3.10.20.90">
    <property type="entry name" value="Phosphatidylinositol 3-kinase Catalytic Subunit, Chain A, domain 1"/>
    <property type="match status" value="1"/>
</dbReference>
<dbReference type="OMA" id="RTHEFQF"/>
<dbReference type="STRING" id="10228.B3RYI7"/>
<dbReference type="eggNOG" id="ENOG502RYGN">
    <property type="taxonomic scope" value="Eukaryota"/>
</dbReference>
<dbReference type="CTD" id="6753708"/>
<protein>
    <recommendedName>
        <fullName evidence="1">Ubiquitin-like domain-containing protein</fullName>
    </recommendedName>
</protein>
<dbReference type="HOGENOM" id="CLU_151471_0_0_1"/>
<name>B3RYI7_TRIAD</name>
<dbReference type="KEGG" id="tad:TRIADDRAFT_25794"/>
<keyword evidence="3" id="KW-1185">Reference proteome</keyword>
<evidence type="ECO:0000313" key="2">
    <source>
        <dbReference type="EMBL" id="EDV25046.1"/>
    </source>
</evidence>
<dbReference type="PROSITE" id="PS50053">
    <property type="entry name" value="UBIQUITIN_2"/>
    <property type="match status" value="1"/>
</dbReference>
<dbReference type="InterPro" id="IPR029071">
    <property type="entry name" value="Ubiquitin-like_domsf"/>
</dbReference>
<dbReference type="InterPro" id="IPR000626">
    <property type="entry name" value="Ubiquitin-like_dom"/>
</dbReference>
<gene>
    <name evidence="2" type="ORF">TRIADDRAFT_25794</name>
</gene>
<dbReference type="OrthoDB" id="1043111at2759"/>
<dbReference type="CDD" id="cd17048">
    <property type="entry name" value="Ubl_UBL3"/>
    <property type="match status" value="1"/>
</dbReference>
<dbReference type="InterPro" id="IPR039540">
    <property type="entry name" value="UBL3-like_ubiquitin_dom"/>
</dbReference>
<dbReference type="FunCoup" id="B3RYI7">
    <property type="interactions" value="815"/>
</dbReference>
<accession>B3RYI7</accession>
<reference evidence="2 3" key="1">
    <citation type="journal article" date="2008" name="Nature">
        <title>The Trichoplax genome and the nature of placozoans.</title>
        <authorList>
            <person name="Srivastava M."/>
            <person name="Begovic E."/>
            <person name="Chapman J."/>
            <person name="Putnam N.H."/>
            <person name="Hellsten U."/>
            <person name="Kawashima T."/>
            <person name="Kuo A."/>
            <person name="Mitros T."/>
            <person name="Salamov A."/>
            <person name="Carpenter M.L."/>
            <person name="Signorovitch A.Y."/>
            <person name="Moreno M.A."/>
            <person name="Kamm K."/>
            <person name="Grimwood J."/>
            <person name="Schmutz J."/>
            <person name="Shapiro H."/>
            <person name="Grigoriev I.V."/>
            <person name="Buss L.W."/>
            <person name="Schierwater B."/>
            <person name="Dellaporta S.L."/>
            <person name="Rokhsar D.S."/>
        </authorList>
    </citation>
    <scope>NUCLEOTIDE SEQUENCE [LARGE SCALE GENOMIC DNA]</scope>
    <source>
        <strain evidence="2 3">Grell-BS-1999</strain>
    </source>
</reference>
<dbReference type="GeneID" id="6753708"/>
<evidence type="ECO:0000313" key="3">
    <source>
        <dbReference type="Proteomes" id="UP000009022"/>
    </source>
</evidence>
<feature type="non-terminal residue" evidence="2">
    <location>
        <position position="1"/>
    </location>
</feature>
<dbReference type="InParanoid" id="B3RYI7"/>
<dbReference type="InterPro" id="IPR040015">
    <property type="entry name" value="UBL3-like"/>
</dbReference>
<dbReference type="SUPFAM" id="SSF54236">
    <property type="entry name" value="Ubiquitin-like"/>
    <property type="match status" value="1"/>
</dbReference>
<dbReference type="EMBL" id="DS985245">
    <property type="protein sequence ID" value="EDV25046.1"/>
    <property type="molecule type" value="Genomic_DNA"/>
</dbReference>
<dbReference type="PANTHER" id="PTHR13169:SF0">
    <property type="entry name" value="UBIQUITIN-LIKE PROTEIN 3"/>
    <property type="match status" value="1"/>
</dbReference>
<proteinExistence type="predicted"/>
<dbReference type="Proteomes" id="UP000009022">
    <property type="component" value="Unassembled WGS sequence"/>
</dbReference>
<dbReference type="InterPro" id="IPR047977">
    <property type="entry name" value="UBL3_Ubl_met"/>
</dbReference>
<dbReference type="RefSeq" id="XP_002112936.1">
    <property type="nucleotide sequence ID" value="XM_002112900.1"/>
</dbReference>
<dbReference type="PANTHER" id="PTHR13169">
    <property type="entry name" value="UBIQUITIN-LIKE PROTEIN 3 HCG-1 PROTEIN"/>
    <property type="match status" value="1"/>
</dbReference>
<feature type="domain" description="Ubiquitin-like" evidence="1">
    <location>
        <begin position="1"/>
        <end position="85"/>
    </location>
</feature>
<evidence type="ECO:0000259" key="1">
    <source>
        <dbReference type="PROSITE" id="PS50053"/>
    </source>
</evidence>
<dbReference type="AlphaFoldDB" id="B3RYI7"/>